<dbReference type="EMBL" id="JAUHHV010000001">
    <property type="protein sequence ID" value="KAK1440338.1"/>
    <property type="molecule type" value="Genomic_DNA"/>
</dbReference>
<feature type="transmembrane region" description="Helical" evidence="1">
    <location>
        <begin position="12"/>
        <end position="33"/>
    </location>
</feature>
<comment type="caution">
    <text evidence="2">The sequence shown here is derived from an EMBL/GenBank/DDBJ whole genome shotgun (WGS) entry which is preliminary data.</text>
</comment>
<keyword evidence="1" id="KW-1133">Transmembrane helix</keyword>
<gene>
    <name evidence="2" type="ORF">QVD17_06163</name>
</gene>
<dbReference type="AlphaFoldDB" id="A0AAD8LFJ9"/>
<keyword evidence="3" id="KW-1185">Reference proteome</keyword>
<protein>
    <submittedName>
        <fullName evidence="2">Uncharacterized protein</fullName>
    </submittedName>
</protein>
<dbReference type="Proteomes" id="UP001229421">
    <property type="component" value="Unassembled WGS sequence"/>
</dbReference>
<keyword evidence="1" id="KW-0472">Membrane</keyword>
<accession>A0AAD8LFJ9</accession>
<feature type="transmembrane region" description="Helical" evidence="1">
    <location>
        <begin position="39"/>
        <end position="64"/>
    </location>
</feature>
<keyword evidence="1" id="KW-0812">Transmembrane</keyword>
<name>A0AAD8LFJ9_TARER</name>
<sequence>MSYIGKYCMIDEMYVNGSIWVRDFVILITWRILTLFSSVFAASATCCFNHITWALFFFFTLVTLQTI</sequence>
<evidence type="ECO:0000256" key="1">
    <source>
        <dbReference type="SAM" id="Phobius"/>
    </source>
</evidence>
<evidence type="ECO:0000313" key="2">
    <source>
        <dbReference type="EMBL" id="KAK1440338.1"/>
    </source>
</evidence>
<reference evidence="2" key="1">
    <citation type="journal article" date="2023" name="bioRxiv">
        <title>Improved chromosome-level genome assembly for marigold (Tagetes erecta).</title>
        <authorList>
            <person name="Jiang F."/>
            <person name="Yuan L."/>
            <person name="Wang S."/>
            <person name="Wang H."/>
            <person name="Xu D."/>
            <person name="Wang A."/>
            <person name="Fan W."/>
        </authorList>
    </citation>
    <scope>NUCLEOTIDE SEQUENCE</scope>
    <source>
        <strain evidence="2">WSJ</strain>
        <tissue evidence="2">Leaf</tissue>
    </source>
</reference>
<proteinExistence type="predicted"/>
<organism evidence="2 3">
    <name type="scientific">Tagetes erecta</name>
    <name type="common">African marigold</name>
    <dbReference type="NCBI Taxonomy" id="13708"/>
    <lineage>
        <taxon>Eukaryota</taxon>
        <taxon>Viridiplantae</taxon>
        <taxon>Streptophyta</taxon>
        <taxon>Embryophyta</taxon>
        <taxon>Tracheophyta</taxon>
        <taxon>Spermatophyta</taxon>
        <taxon>Magnoliopsida</taxon>
        <taxon>eudicotyledons</taxon>
        <taxon>Gunneridae</taxon>
        <taxon>Pentapetalae</taxon>
        <taxon>asterids</taxon>
        <taxon>campanulids</taxon>
        <taxon>Asterales</taxon>
        <taxon>Asteraceae</taxon>
        <taxon>Asteroideae</taxon>
        <taxon>Heliantheae alliance</taxon>
        <taxon>Tageteae</taxon>
        <taxon>Tagetes</taxon>
    </lineage>
</organism>
<evidence type="ECO:0000313" key="3">
    <source>
        <dbReference type="Proteomes" id="UP001229421"/>
    </source>
</evidence>